<reference evidence="1" key="1">
    <citation type="journal article" date="2021" name="Proc. Natl. Acad. Sci. U.S.A.">
        <title>A Catalog of Tens of Thousands of Viruses from Human Metagenomes Reveals Hidden Associations with Chronic Diseases.</title>
        <authorList>
            <person name="Tisza M.J."/>
            <person name="Buck C.B."/>
        </authorList>
    </citation>
    <scope>NUCLEOTIDE SEQUENCE</scope>
    <source>
        <strain evidence="1">CtUcA20</strain>
    </source>
</reference>
<protein>
    <submittedName>
        <fullName evidence="1">PROTEIN/RNA Complex, archaeal, ribosomal, 50S, protein.0A</fullName>
    </submittedName>
</protein>
<proteinExistence type="predicted"/>
<evidence type="ECO:0000313" key="1">
    <source>
        <dbReference type="EMBL" id="DAE08434.1"/>
    </source>
</evidence>
<sequence>MRLYIMKLVMNEIELVEDLIEKKGLGYDMTRQVPTYLAKYYFHQGYNRKDVYDKINMFMLANCPGYNAVLCREMVDKSISYAEKHPIVCVDGISVTENEIEKICALPAKRMRRVMFAYLCIAKFNYLVNEKTNYWVGTDDKDVFRLADVKLSEYNRDLMLHELHKLGYLGFSRAIDNLNVQVLIVDNESTPVLFVKSFDDIGAQWEMFCGESYVPCVRCGKYIKKTGNRKKYCHKCARLVNIEKTTERKSKKV</sequence>
<accession>A0A8S5PNJ8</accession>
<organism evidence="1">
    <name type="scientific">Siphoviridae sp. ctUcA20</name>
    <dbReference type="NCBI Taxonomy" id="2825528"/>
    <lineage>
        <taxon>Viruses</taxon>
        <taxon>Duplodnaviria</taxon>
        <taxon>Heunggongvirae</taxon>
        <taxon>Uroviricota</taxon>
        <taxon>Caudoviricetes</taxon>
    </lineage>
</organism>
<name>A0A8S5PNJ8_9CAUD</name>
<dbReference type="EMBL" id="BK015469">
    <property type="protein sequence ID" value="DAE08434.1"/>
    <property type="molecule type" value="Genomic_DNA"/>
</dbReference>